<comment type="caution">
    <text evidence="1">The sequence shown here is derived from an EMBL/GenBank/DDBJ whole genome shotgun (WGS) entry which is preliminary data.</text>
</comment>
<dbReference type="RefSeq" id="WP_345120067.1">
    <property type="nucleotide sequence ID" value="NZ_BAABDI010000001.1"/>
</dbReference>
<evidence type="ECO:0000313" key="2">
    <source>
        <dbReference type="Proteomes" id="UP001501556"/>
    </source>
</evidence>
<accession>A0ABP7P2I4</accession>
<name>A0ABP7P2I4_9BACT</name>
<reference evidence="2" key="1">
    <citation type="journal article" date="2019" name="Int. J. Syst. Evol. Microbiol.">
        <title>The Global Catalogue of Microorganisms (GCM) 10K type strain sequencing project: providing services to taxonomists for standard genome sequencing and annotation.</title>
        <authorList>
            <consortium name="The Broad Institute Genomics Platform"/>
            <consortium name="The Broad Institute Genome Sequencing Center for Infectious Disease"/>
            <person name="Wu L."/>
            <person name="Ma J."/>
        </authorList>
    </citation>
    <scope>NUCLEOTIDE SEQUENCE [LARGE SCALE GENOMIC DNA]</scope>
    <source>
        <strain evidence="2">JCM 17217</strain>
    </source>
</reference>
<organism evidence="1 2">
    <name type="scientific">Hymenobacter antarcticus</name>
    <dbReference type="NCBI Taxonomy" id="486270"/>
    <lineage>
        <taxon>Bacteria</taxon>
        <taxon>Pseudomonadati</taxon>
        <taxon>Bacteroidota</taxon>
        <taxon>Cytophagia</taxon>
        <taxon>Cytophagales</taxon>
        <taxon>Hymenobacteraceae</taxon>
        <taxon>Hymenobacter</taxon>
    </lineage>
</organism>
<proteinExistence type="predicted"/>
<evidence type="ECO:0000313" key="1">
    <source>
        <dbReference type="EMBL" id="GAA3958622.1"/>
    </source>
</evidence>
<dbReference type="Proteomes" id="UP001501556">
    <property type="component" value="Unassembled WGS sequence"/>
</dbReference>
<keyword evidence="2" id="KW-1185">Reference proteome</keyword>
<gene>
    <name evidence="1" type="ORF">GCM10022407_02320</name>
</gene>
<protein>
    <recommendedName>
        <fullName evidence="3">SpoIIAA-like</fullName>
    </recommendedName>
</protein>
<dbReference type="EMBL" id="BAABDI010000001">
    <property type="protein sequence ID" value="GAA3958622.1"/>
    <property type="molecule type" value="Genomic_DNA"/>
</dbReference>
<sequence>MIISSISDLSLQYDEQLSLLRVEWASGNDTRNLRASAEQLLLLDQQLGMRNLLLNMNTFPDISVYDQVWLGTNWMPGITRLPLERVVLVNHRRRVHNQLAIESLLAMFRPFIKFDIQYFSQPGPGLAWLTDYAARLPELQAEWEAVHGPDPVRPGVAEPRAQYRPHDS</sequence>
<evidence type="ECO:0008006" key="3">
    <source>
        <dbReference type="Google" id="ProtNLM"/>
    </source>
</evidence>